<evidence type="ECO:0000256" key="3">
    <source>
        <dbReference type="PROSITE-ProRule" id="PRU00284"/>
    </source>
</evidence>
<accession>A0A941GRZ7</accession>
<feature type="domain" description="HAMP" evidence="7">
    <location>
        <begin position="1003"/>
        <end position="1054"/>
    </location>
</feature>
<proteinExistence type="inferred from homology"/>
<dbReference type="PROSITE" id="PS50885">
    <property type="entry name" value="HAMP"/>
    <property type="match status" value="1"/>
</dbReference>
<dbReference type="Proteomes" id="UP000767446">
    <property type="component" value="Unassembled WGS sequence"/>
</dbReference>
<evidence type="ECO:0000259" key="6">
    <source>
        <dbReference type="PROSITE" id="PS50111"/>
    </source>
</evidence>
<dbReference type="InterPro" id="IPR004089">
    <property type="entry name" value="MCPsignal_dom"/>
</dbReference>
<evidence type="ECO:0000256" key="2">
    <source>
        <dbReference type="ARBA" id="ARBA00029447"/>
    </source>
</evidence>
<dbReference type="SMART" id="SM00283">
    <property type="entry name" value="MA"/>
    <property type="match status" value="1"/>
</dbReference>
<comment type="caution">
    <text evidence="8">The sequence shown here is derived from an EMBL/GenBank/DDBJ whole genome shotgun (WGS) entry which is preliminary data.</text>
</comment>
<organism evidence="8 9">
    <name type="scientific">Gomphosphaeria aponina SAG 52.96 = DSM 107014</name>
    <dbReference type="NCBI Taxonomy" id="1521640"/>
    <lineage>
        <taxon>Bacteria</taxon>
        <taxon>Bacillati</taxon>
        <taxon>Cyanobacteriota</taxon>
        <taxon>Cyanophyceae</taxon>
        <taxon>Oscillatoriophycideae</taxon>
        <taxon>Chroococcales</taxon>
        <taxon>Gomphosphaeriaceae</taxon>
        <taxon>Gomphosphaeria</taxon>
    </lineage>
</organism>
<dbReference type="InterPro" id="IPR029016">
    <property type="entry name" value="GAF-like_dom_sf"/>
</dbReference>
<evidence type="ECO:0000256" key="4">
    <source>
        <dbReference type="SAM" id="Coils"/>
    </source>
</evidence>
<feature type="domain" description="Methyl-accepting transducer" evidence="6">
    <location>
        <begin position="1059"/>
        <end position="1295"/>
    </location>
</feature>
<sequence length="1332" mass="149643">MENRKEIIGAIGAIKKELQQAGLSGNVKEQLDLMEKVTGWGGGELFKKERDRLNLILKEINTCNNLDSLLTVTTNLIRDSLKVDRVLIYRFDDNNNGKVITEALTTGWTPAKGETLPASCFGADQSADYAEKQTVRITGVDKLTPYQIQLLEKFQVKTSIALPIFQEEKIWGLLVAQQCGGVGKWLEADIHFLENLARELSLYMETKKLQGELRQLLEREAAVARVVQKIQQYDDLSKIFKVIVRETRQILTADRVVVYQFNPDFSGEVIAESAGAEWVSVIQLQQVDEDLYSTSMSLEDQCYLKSLATSGPSSEADTYFKDTQGGKYVKGKKISIINDVNAAGFSRCYLESLEKYQARAYVIVPIYQNEKLWGLLAAYQNSGPRNWLSSEVNLMLQLSGTLSMALQQVNQIEQLREQSQQMQVVTEQERVTVNIINRIRESLDLNSIFKNTTQEVRQLLSADRVGVYRFNPDFSGEFITESVGAGWVSVIEEQKIDATLISNLSQEDRCTMKEWDGNNNDGDTYFRETAGGGYARGVKFKKVDDIYQAGFSACYLNVLEKYQCRAYIIVPIFQEDKLWGLFAAYQNSNTRNWQKWEVELMIKIASQLSIAVQQAEYVQQLEKTAKLERGLATMIDRMRRTRDLQVIFDIATQESRRLLEVERCVIYRFNPDWSGEFIAESSVGGWVKLMKNIPYVLDTYLQETQGGRYQDNECLAVNNIYQAGHTECHIELLEQFEAKAYAIAPIFAGQQLWGLIAIYQNSTPRQWQPMEVNTLKQIGGQIGSLMQEVSYIEQLRIQSEDLAKVAQRETNFIRLLAKINQKIIEQSQQKLNLESLFKTSTQELRKLLKADRVAVIGFESGWRMRVLQEDVATGYTKLVATEAGIIEDPELEENNGGRYAKHQNLVVNDIYQAEISSFEFEFFEQIGAKACAIIPIFKGKQLWGLLATYQGNSRVWEEGEVRLLYQATQQLEVSIQLAEYLDKVDKQSEELSNTVEREKAAKEEIQKRVIDLLTVVQATSVGDLTVVANVTEDEVGTIAAAYNITLDSLREIIMQVQTAALQVAETTSDSTVAIDNLAEQAKKQFEELYQALDQIQEMVNATEQTTNNAQAVGKAVNQANQILTTGDGQMNKTVDSILGIRSTVQETSKRVKRLRESSQKISRVVSVIGDFAKQTNLLALNAALEATRAGEYGKGFAVVADEVRNLAHQSAEATTEIEKLVQEIQEETQEVATAMDTGIQQVAEGTNLVNDTRQSLNEIVAATAEINLLVEGITQATNTQTQQAESVTNVMTQVAAISQDTAENALKISSSFQELLVMAQLLQSSAGQFKVN</sequence>
<reference evidence="8" key="1">
    <citation type="submission" date="2021-02" db="EMBL/GenBank/DDBJ databases">
        <title>Metagenome analyses of Stigonema ocellatum DSM 106950, Chlorogloea purpurea SAG 13.99 and Gomphosphaeria aponina DSM 107014.</title>
        <authorList>
            <person name="Marter P."/>
            <person name="Huang S."/>
        </authorList>
    </citation>
    <scope>NUCLEOTIDE SEQUENCE</scope>
    <source>
        <strain evidence="8">JP213</strain>
    </source>
</reference>
<keyword evidence="1 3" id="KW-0807">Transducer</keyword>
<dbReference type="Pfam" id="PF00015">
    <property type="entry name" value="MCPsignal"/>
    <property type="match status" value="1"/>
</dbReference>
<dbReference type="InterPro" id="IPR003018">
    <property type="entry name" value="GAF"/>
</dbReference>
<dbReference type="GO" id="GO:0016020">
    <property type="term" value="C:membrane"/>
    <property type="evidence" value="ECO:0007669"/>
    <property type="project" value="InterPro"/>
</dbReference>
<dbReference type="Pfam" id="PF01590">
    <property type="entry name" value="GAF"/>
    <property type="match status" value="5"/>
</dbReference>
<feature type="domain" description="Phytochrome chromophore attachment site" evidence="5">
    <location>
        <begin position="832"/>
        <end position="970"/>
    </location>
</feature>
<evidence type="ECO:0000256" key="1">
    <source>
        <dbReference type="ARBA" id="ARBA00023224"/>
    </source>
</evidence>
<keyword evidence="4" id="KW-0175">Coiled coil</keyword>
<comment type="similarity">
    <text evidence="2">Belongs to the methyl-accepting chemotaxis (MCP) protein family.</text>
</comment>
<dbReference type="EMBL" id="JADQBC010000015">
    <property type="protein sequence ID" value="MBR8826937.1"/>
    <property type="molecule type" value="Genomic_DNA"/>
</dbReference>
<dbReference type="PROSITE" id="PS50046">
    <property type="entry name" value="PHYTOCHROME_2"/>
    <property type="match status" value="5"/>
</dbReference>
<dbReference type="SUPFAM" id="SSF55781">
    <property type="entry name" value="GAF domain-like"/>
    <property type="match status" value="5"/>
</dbReference>
<feature type="coiled-coil region" evidence="4">
    <location>
        <begin position="1203"/>
        <end position="1237"/>
    </location>
</feature>
<dbReference type="SMART" id="SM00304">
    <property type="entry name" value="HAMP"/>
    <property type="match status" value="1"/>
</dbReference>
<dbReference type="PANTHER" id="PTHR32089">
    <property type="entry name" value="METHYL-ACCEPTING CHEMOTAXIS PROTEIN MCPB"/>
    <property type="match status" value="1"/>
</dbReference>
<name>A0A941GRZ7_9CHRO</name>
<evidence type="ECO:0000313" key="9">
    <source>
        <dbReference type="Proteomes" id="UP000767446"/>
    </source>
</evidence>
<dbReference type="SUPFAM" id="SSF58104">
    <property type="entry name" value="Methyl-accepting chemotaxis protein (MCP) signaling domain"/>
    <property type="match status" value="1"/>
</dbReference>
<evidence type="ECO:0000259" key="5">
    <source>
        <dbReference type="PROSITE" id="PS50046"/>
    </source>
</evidence>
<feature type="domain" description="Phytochrome chromophore attachment site" evidence="5">
    <location>
        <begin position="444"/>
        <end position="607"/>
    </location>
</feature>
<dbReference type="SMART" id="SM00065">
    <property type="entry name" value="GAF"/>
    <property type="match status" value="5"/>
</dbReference>
<dbReference type="PROSITE" id="PS50111">
    <property type="entry name" value="CHEMOTAXIS_TRANSDUC_2"/>
    <property type="match status" value="1"/>
</dbReference>
<dbReference type="Gene3D" id="3.30.450.40">
    <property type="match status" value="5"/>
</dbReference>
<feature type="domain" description="Phytochrome chromophore attachment site" evidence="5">
    <location>
        <begin position="235"/>
        <end position="401"/>
    </location>
</feature>
<dbReference type="GO" id="GO:0007165">
    <property type="term" value="P:signal transduction"/>
    <property type="evidence" value="ECO:0007669"/>
    <property type="project" value="UniProtKB-KW"/>
</dbReference>
<feature type="coiled-coil region" evidence="4">
    <location>
        <begin position="977"/>
        <end position="1008"/>
    </location>
</feature>
<protein>
    <submittedName>
        <fullName evidence="8">GAF domain-containing protein</fullName>
    </submittedName>
</protein>
<dbReference type="InterPro" id="IPR016132">
    <property type="entry name" value="Phyto_chromo_attachment"/>
</dbReference>
<dbReference type="InterPro" id="IPR003660">
    <property type="entry name" value="HAMP_dom"/>
</dbReference>
<evidence type="ECO:0000259" key="7">
    <source>
        <dbReference type="PROSITE" id="PS50885"/>
    </source>
</evidence>
<gene>
    <name evidence="8" type="ORF">DSM107014_03365</name>
</gene>
<evidence type="ECO:0000313" key="8">
    <source>
        <dbReference type="EMBL" id="MBR8826937.1"/>
    </source>
</evidence>
<feature type="domain" description="Phytochrome chromophore attachment site" evidence="5">
    <location>
        <begin position="643"/>
        <end position="781"/>
    </location>
</feature>
<feature type="domain" description="Phytochrome chromophore attachment site" evidence="5">
    <location>
        <begin position="65"/>
        <end position="199"/>
    </location>
</feature>
<feature type="coiled-coil region" evidence="4">
    <location>
        <begin position="1078"/>
        <end position="1105"/>
    </location>
</feature>
<dbReference type="PANTHER" id="PTHR32089:SF114">
    <property type="entry name" value="METHYL-ACCEPTING CHEMOTAXIS PROTEIN MCPB"/>
    <property type="match status" value="1"/>
</dbReference>
<dbReference type="Gene3D" id="1.10.287.950">
    <property type="entry name" value="Methyl-accepting chemotaxis protein"/>
    <property type="match status" value="1"/>
</dbReference>